<proteinExistence type="inferred from homology"/>
<comment type="similarity">
    <text evidence="2 10">Belongs to the ABC transporter superfamily.</text>
</comment>
<dbReference type="RefSeq" id="WP_203472602.1">
    <property type="nucleotide sequence ID" value="NZ_AP022873.1"/>
</dbReference>
<dbReference type="GO" id="GO:0022857">
    <property type="term" value="F:transmembrane transporter activity"/>
    <property type="evidence" value="ECO:0007669"/>
    <property type="project" value="TreeGrafter"/>
</dbReference>
<dbReference type="PROSITE" id="PS00211">
    <property type="entry name" value="ABC_TRANSPORTER_1"/>
    <property type="match status" value="1"/>
</dbReference>
<evidence type="ECO:0000313" key="13">
    <source>
        <dbReference type="Proteomes" id="UP000516360"/>
    </source>
</evidence>
<evidence type="ECO:0000256" key="5">
    <source>
        <dbReference type="ARBA" id="ARBA00022618"/>
    </source>
</evidence>
<evidence type="ECO:0000313" key="12">
    <source>
        <dbReference type="EMBL" id="BCB95090.1"/>
    </source>
</evidence>
<evidence type="ECO:0000256" key="4">
    <source>
        <dbReference type="ARBA" id="ARBA00022475"/>
    </source>
</evidence>
<keyword evidence="9 10" id="KW-0131">Cell cycle</keyword>
<evidence type="ECO:0000256" key="3">
    <source>
        <dbReference type="ARBA" id="ARBA00020019"/>
    </source>
</evidence>
<dbReference type="Proteomes" id="UP000516360">
    <property type="component" value="Chromosome"/>
</dbReference>
<feature type="domain" description="ABC transporter" evidence="11">
    <location>
        <begin position="2"/>
        <end position="219"/>
    </location>
</feature>
<dbReference type="KEGG" id="dtp:JZK55_00120"/>
<dbReference type="PROSITE" id="PS50893">
    <property type="entry name" value="ABC_TRANSPORTER_2"/>
    <property type="match status" value="1"/>
</dbReference>
<protein>
    <recommendedName>
        <fullName evidence="3 10">Cell division ATP-binding protein FtsE</fullName>
    </recommendedName>
</protein>
<dbReference type="PANTHER" id="PTHR24220:SF470">
    <property type="entry name" value="CELL DIVISION ATP-BINDING PROTEIN FTSE"/>
    <property type="match status" value="1"/>
</dbReference>
<dbReference type="PANTHER" id="PTHR24220">
    <property type="entry name" value="IMPORT ATP-BINDING PROTEIN"/>
    <property type="match status" value="1"/>
</dbReference>
<comment type="function">
    <text evidence="1">Part of the ABC transporter FtsEX involved in cellular division. Important for assembly or stability of the septal ring.</text>
</comment>
<accession>A0A7G1GXP1</accession>
<dbReference type="SMART" id="SM00382">
    <property type="entry name" value="AAA"/>
    <property type="match status" value="1"/>
</dbReference>
<evidence type="ECO:0000256" key="8">
    <source>
        <dbReference type="ARBA" id="ARBA00023136"/>
    </source>
</evidence>
<evidence type="ECO:0000256" key="7">
    <source>
        <dbReference type="ARBA" id="ARBA00022840"/>
    </source>
</evidence>
<dbReference type="Pfam" id="PF00005">
    <property type="entry name" value="ABC_tran"/>
    <property type="match status" value="1"/>
</dbReference>
<keyword evidence="6 10" id="KW-0547">Nucleotide-binding</keyword>
<dbReference type="InterPro" id="IPR003439">
    <property type="entry name" value="ABC_transporter-like_ATP-bd"/>
</dbReference>
<comment type="subunit">
    <text evidence="10">Homodimer. Forms a membrane-associated complex with FtsX.</text>
</comment>
<comment type="subcellular location">
    <subcellularLocation>
        <location evidence="10">Cell membrane</location>
        <topology evidence="10">Peripheral membrane protein</topology>
        <orientation evidence="10">Cytoplasmic side</orientation>
    </subcellularLocation>
</comment>
<evidence type="ECO:0000256" key="9">
    <source>
        <dbReference type="ARBA" id="ARBA00023306"/>
    </source>
</evidence>
<sequence length="220" mass="24370">MIAFQNVSKYYEHQSILKNITFTIQKGEMAFLTGPSGAGKSTLLKLMYLAEWPDEGNIVIGDFQLQSLSPSQIPMLRRSIGVVFQDFKLINTLSVFDNVALSLRIKGVIEKDIKNLVSGALKRVHLRHLSDSYPLILSGGEQQRVAIARAIVTEPLVLLADEPTGNLDPNTAIDIIKLFEEINLQGTTIIIATHNKELFKNTKRRVLKLDSGSLIGEEVG</sequence>
<organism evidence="12 13">
    <name type="scientific">Dissulfurispira thermophila</name>
    <dbReference type="NCBI Taxonomy" id="2715679"/>
    <lineage>
        <taxon>Bacteria</taxon>
        <taxon>Pseudomonadati</taxon>
        <taxon>Nitrospirota</taxon>
        <taxon>Thermodesulfovibrionia</taxon>
        <taxon>Thermodesulfovibrionales</taxon>
        <taxon>Dissulfurispiraceae</taxon>
        <taxon>Dissulfurispira</taxon>
    </lineage>
</organism>
<dbReference type="InterPro" id="IPR017871">
    <property type="entry name" value="ABC_transporter-like_CS"/>
</dbReference>
<name>A0A7G1GXP1_9BACT</name>
<dbReference type="InterPro" id="IPR015854">
    <property type="entry name" value="ABC_transpr_LolD-like"/>
</dbReference>
<reference evidence="12 13" key="1">
    <citation type="submission" date="2020-03" db="EMBL/GenBank/DDBJ databases">
        <title>Complete genome sequences of two sulfur-disproportionating bacterial strains T55J and Mzg5.</title>
        <authorList>
            <person name="Umezawa K."/>
            <person name="Kojima H."/>
            <person name="Kato Y."/>
            <person name="Fukui M."/>
        </authorList>
    </citation>
    <scope>NUCLEOTIDE SEQUENCE [LARGE SCALE GENOMIC DNA]</scope>
    <source>
        <strain evidence="12 13">T55J</strain>
    </source>
</reference>
<keyword evidence="8 10" id="KW-0472">Membrane</keyword>
<gene>
    <name evidence="10 12" type="primary">ftsE</name>
    <name evidence="12" type="ORF">JZK55_00120</name>
</gene>
<evidence type="ECO:0000256" key="6">
    <source>
        <dbReference type="ARBA" id="ARBA00022741"/>
    </source>
</evidence>
<dbReference type="GO" id="GO:0051301">
    <property type="term" value="P:cell division"/>
    <property type="evidence" value="ECO:0007669"/>
    <property type="project" value="UniProtKB-UniRule"/>
</dbReference>
<dbReference type="NCBIfam" id="TIGR02673">
    <property type="entry name" value="FtsE"/>
    <property type="match status" value="1"/>
</dbReference>
<keyword evidence="4 10" id="KW-1003">Cell membrane</keyword>
<dbReference type="GO" id="GO:0005886">
    <property type="term" value="C:plasma membrane"/>
    <property type="evidence" value="ECO:0007669"/>
    <property type="project" value="UniProtKB-SubCell"/>
</dbReference>
<dbReference type="InterPro" id="IPR005286">
    <property type="entry name" value="Cell_div_FtsE"/>
</dbReference>
<keyword evidence="13" id="KW-1185">Reference proteome</keyword>
<evidence type="ECO:0000256" key="10">
    <source>
        <dbReference type="RuleBase" id="RU365094"/>
    </source>
</evidence>
<dbReference type="SUPFAM" id="SSF52540">
    <property type="entry name" value="P-loop containing nucleoside triphosphate hydrolases"/>
    <property type="match status" value="1"/>
</dbReference>
<dbReference type="FunFam" id="3.40.50.300:FF:000056">
    <property type="entry name" value="Cell division ATP-binding protein FtsE"/>
    <property type="match status" value="1"/>
</dbReference>
<dbReference type="InterPro" id="IPR003593">
    <property type="entry name" value="AAA+_ATPase"/>
</dbReference>
<keyword evidence="7 10" id="KW-0067">ATP-binding</keyword>
<keyword evidence="5 10" id="KW-0132">Cell division</keyword>
<dbReference type="InterPro" id="IPR027417">
    <property type="entry name" value="P-loop_NTPase"/>
</dbReference>
<evidence type="ECO:0000256" key="1">
    <source>
        <dbReference type="ARBA" id="ARBA00002579"/>
    </source>
</evidence>
<dbReference type="GO" id="GO:0016887">
    <property type="term" value="F:ATP hydrolysis activity"/>
    <property type="evidence" value="ECO:0007669"/>
    <property type="project" value="InterPro"/>
</dbReference>
<dbReference type="AlphaFoldDB" id="A0A7G1GXP1"/>
<dbReference type="GO" id="GO:0005524">
    <property type="term" value="F:ATP binding"/>
    <property type="evidence" value="ECO:0007669"/>
    <property type="project" value="UniProtKB-UniRule"/>
</dbReference>
<dbReference type="Gene3D" id="3.40.50.300">
    <property type="entry name" value="P-loop containing nucleotide triphosphate hydrolases"/>
    <property type="match status" value="1"/>
</dbReference>
<evidence type="ECO:0000256" key="2">
    <source>
        <dbReference type="ARBA" id="ARBA00005417"/>
    </source>
</evidence>
<evidence type="ECO:0000259" key="11">
    <source>
        <dbReference type="PROSITE" id="PS50893"/>
    </source>
</evidence>
<dbReference type="EMBL" id="AP022873">
    <property type="protein sequence ID" value="BCB95090.1"/>
    <property type="molecule type" value="Genomic_DNA"/>
</dbReference>